<name>A0A382NR58_9ZZZZ</name>
<gene>
    <name evidence="10" type="ORF">METZ01_LOCUS316518</name>
</gene>
<proteinExistence type="inferred from homology"/>
<evidence type="ECO:0000256" key="5">
    <source>
        <dbReference type="ARBA" id="ARBA00022801"/>
    </source>
</evidence>
<evidence type="ECO:0000256" key="4">
    <source>
        <dbReference type="ARBA" id="ARBA00022679"/>
    </source>
</evidence>
<feature type="domain" description="L,D-TPase catalytic" evidence="9">
    <location>
        <begin position="8"/>
        <end position="157"/>
    </location>
</feature>
<keyword evidence="7" id="KW-0573">Peptidoglycan synthesis</keyword>
<dbReference type="PROSITE" id="PS52029">
    <property type="entry name" value="LD_TPASE"/>
    <property type="match status" value="1"/>
</dbReference>
<keyword evidence="5" id="KW-0378">Hydrolase</keyword>
<accession>A0A382NR58</accession>
<keyword evidence="3" id="KW-0328">Glycosyltransferase</keyword>
<evidence type="ECO:0000259" key="9">
    <source>
        <dbReference type="PROSITE" id="PS52029"/>
    </source>
</evidence>
<organism evidence="10">
    <name type="scientific">marine metagenome</name>
    <dbReference type="NCBI Taxonomy" id="408172"/>
    <lineage>
        <taxon>unclassified sequences</taxon>
        <taxon>metagenomes</taxon>
        <taxon>ecological metagenomes</taxon>
    </lineage>
</organism>
<keyword evidence="8" id="KW-0961">Cell wall biogenesis/degradation</keyword>
<dbReference type="InterPro" id="IPR050979">
    <property type="entry name" value="LD-transpeptidase"/>
</dbReference>
<dbReference type="InterPro" id="IPR038063">
    <property type="entry name" value="Transpep_catalytic_dom"/>
</dbReference>
<evidence type="ECO:0000256" key="7">
    <source>
        <dbReference type="ARBA" id="ARBA00022984"/>
    </source>
</evidence>
<evidence type="ECO:0000256" key="6">
    <source>
        <dbReference type="ARBA" id="ARBA00022960"/>
    </source>
</evidence>
<keyword evidence="4" id="KW-0808">Transferase</keyword>
<sequence>MEQSATNHCLYVIIAEQTLTHFHDNSPKTMVISTSVRGTGQKKDSKKTPLGLHRIAEKIGENEPIGTIYKGRKVIATNGKGNPNALITDRILWLEGLEPNFNKGGDVDSHRRYIYIHGIGDESLLGQPNSQGCIHLAAADLLPLFDQVSTGTLVYISEN</sequence>
<dbReference type="GO" id="GO:0005576">
    <property type="term" value="C:extracellular region"/>
    <property type="evidence" value="ECO:0007669"/>
    <property type="project" value="TreeGrafter"/>
</dbReference>
<evidence type="ECO:0000313" key="10">
    <source>
        <dbReference type="EMBL" id="SVC63664.1"/>
    </source>
</evidence>
<comment type="similarity">
    <text evidence="2">Belongs to the YkuD family.</text>
</comment>
<comment type="pathway">
    <text evidence="1">Cell wall biogenesis; peptidoglycan biosynthesis.</text>
</comment>
<dbReference type="GO" id="GO:0071555">
    <property type="term" value="P:cell wall organization"/>
    <property type="evidence" value="ECO:0007669"/>
    <property type="project" value="UniProtKB-KW"/>
</dbReference>
<dbReference type="InterPro" id="IPR005490">
    <property type="entry name" value="LD_TPept_cat_dom"/>
</dbReference>
<evidence type="ECO:0000256" key="8">
    <source>
        <dbReference type="ARBA" id="ARBA00023316"/>
    </source>
</evidence>
<reference evidence="10" key="1">
    <citation type="submission" date="2018-05" db="EMBL/GenBank/DDBJ databases">
        <authorList>
            <person name="Lanie J.A."/>
            <person name="Ng W.-L."/>
            <person name="Kazmierczak K.M."/>
            <person name="Andrzejewski T.M."/>
            <person name="Davidsen T.M."/>
            <person name="Wayne K.J."/>
            <person name="Tettelin H."/>
            <person name="Glass J.I."/>
            <person name="Rusch D."/>
            <person name="Podicherti R."/>
            <person name="Tsui H.-C.T."/>
            <person name="Winkler M.E."/>
        </authorList>
    </citation>
    <scope>NUCLEOTIDE SEQUENCE</scope>
</reference>
<dbReference type="AlphaFoldDB" id="A0A382NR58"/>
<dbReference type="Gene3D" id="2.40.440.10">
    <property type="entry name" value="L,D-transpeptidase catalytic domain-like"/>
    <property type="match status" value="1"/>
</dbReference>
<evidence type="ECO:0000256" key="1">
    <source>
        <dbReference type="ARBA" id="ARBA00004752"/>
    </source>
</evidence>
<dbReference type="PANTHER" id="PTHR30582:SF24">
    <property type="entry name" value="L,D-TRANSPEPTIDASE ERFK_SRFK-RELATED"/>
    <property type="match status" value="1"/>
</dbReference>
<dbReference type="CDD" id="cd16913">
    <property type="entry name" value="YkuD_like"/>
    <property type="match status" value="1"/>
</dbReference>
<dbReference type="GO" id="GO:0008360">
    <property type="term" value="P:regulation of cell shape"/>
    <property type="evidence" value="ECO:0007669"/>
    <property type="project" value="UniProtKB-KW"/>
</dbReference>
<dbReference type="GO" id="GO:0018104">
    <property type="term" value="P:peptidoglycan-protein cross-linking"/>
    <property type="evidence" value="ECO:0007669"/>
    <property type="project" value="TreeGrafter"/>
</dbReference>
<dbReference type="UniPathway" id="UPA00219"/>
<keyword evidence="6" id="KW-0133">Cell shape</keyword>
<evidence type="ECO:0000256" key="3">
    <source>
        <dbReference type="ARBA" id="ARBA00022676"/>
    </source>
</evidence>
<dbReference type="Pfam" id="PF03734">
    <property type="entry name" value="YkuD"/>
    <property type="match status" value="1"/>
</dbReference>
<dbReference type="SUPFAM" id="SSF141523">
    <property type="entry name" value="L,D-transpeptidase catalytic domain-like"/>
    <property type="match status" value="1"/>
</dbReference>
<dbReference type="GO" id="GO:0071972">
    <property type="term" value="F:peptidoglycan L,D-transpeptidase activity"/>
    <property type="evidence" value="ECO:0007669"/>
    <property type="project" value="TreeGrafter"/>
</dbReference>
<dbReference type="EMBL" id="UINC01102215">
    <property type="protein sequence ID" value="SVC63664.1"/>
    <property type="molecule type" value="Genomic_DNA"/>
</dbReference>
<dbReference type="PANTHER" id="PTHR30582">
    <property type="entry name" value="L,D-TRANSPEPTIDASE"/>
    <property type="match status" value="1"/>
</dbReference>
<protein>
    <recommendedName>
        <fullName evidence="9">L,D-TPase catalytic domain-containing protein</fullName>
    </recommendedName>
</protein>
<evidence type="ECO:0000256" key="2">
    <source>
        <dbReference type="ARBA" id="ARBA00005992"/>
    </source>
</evidence>
<dbReference type="GO" id="GO:0016757">
    <property type="term" value="F:glycosyltransferase activity"/>
    <property type="evidence" value="ECO:0007669"/>
    <property type="project" value="UniProtKB-KW"/>
</dbReference>